<proteinExistence type="predicted"/>
<protein>
    <submittedName>
        <fullName evidence="1">Uncharacterized protein</fullName>
    </submittedName>
</protein>
<sequence length="73" mass="7862">MTETLALLAIAALAVAGIIALGRRVFADERPPPRRSRDPRCTCMVIGDQADADWVEPIVIADSFCPVHSDGSR</sequence>
<dbReference type="AlphaFoldDB" id="A0A5M3WGT4"/>
<dbReference type="Proteomes" id="UP000331127">
    <property type="component" value="Unassembled WGS sequence"/>
</dbReference>
<accession>A0A5M3WGT4</accession>
<dbReference type="RefSeq" id="WP_155353156.1">
    <property type="nucleotide sequence ID" value="NZ_BAAAHL010000012.1"/>
</dbReference>
<dbReference type="EMBL" id="BLAE01000006">
    <property type="protein sequence ID" value="GES07449.1"/>
    <property type="molecule type" value="Genomic_DNA"/>
</dbReference>
<name>A0A5M3WGT4_9ACTN</name>
<comment type="caution">
    <text evidence="1">The sequence shown here is derived from an EMBL/GenBank/DDBJ whole genome shotgun (WGS) entry which is preliminary data.</text>
</comment>
<organism evidence="1 2">
    <name type="scientific">Acrocarpospora macrocephala</name>
    <dbReference type="NCBI Taxonomy" id="150177"/>
    <lineage>
        <taxon>Bacteria</taxon>
        <taxon>Bacillati</taxon>
        <taxon>Actinomycetota</taxon>
        <taxon>Actinomycetes</taxon>
        <taxon>Streptosporangiales</taxon>
        <taxon>Streptosporangiaceae</taxon>
        <taxon>Acrocarpospora</taxon>
    </lineage>
</organism>
<reference evidence="1 2" key="1">
    <citation type="submission" date="2019-10" db="EMBL/GenBank/DDBJ databases">
        <title>Whole genome shotgun sequence of Acrocarpospora macrocephala NBRC 16266.</title>
        <authorList>
            <person name="Ichikawa N."/>
            <person name="Kimura A."/>
            <person name="Kitahashi Y."/>
            <person name="Komaki H."/>
            <person name="Oguchi A."/>
        </authorList>
    </citation>
    <scope>NUCLEOTIDE SEQUENCE [LARGE SCALE GENOMIC DNA]</scope>
    <source>
        <strain evidence="1 2">NBRC 16266</strain>
    </source>
</reference>
<evidence type="ECO:0000313" key="1">
    <source>
        <dbReference type="EMBL" id="GES07449.1"/>
    </source>
</evidence>
<evidence type="ECO:0000313" key="2">
    <source>
        <dbReference type="Proteomes" id="UP000331127"/>
    </source>
</evidence>
<gene>
    <name evidence="1" type="ORF">Amac_010440</name>
</gene>
<keyword evidence="2" id="KW-1185">Reference proteome</keyword>